<dbReference type="InterPro" id="IPR035979">
    <property type="entry name" value="RBD_domain_sf"/>
</dbReference>
<dbReference type="STRING" id="35608.A0A2U1KZB2"/>
<dbReference type="InterPro" id="IPR000504">
    <property type="entry name" value="RRM_dom"/>
</dbReference>
<protein>
    <submittedName>
        <fullName evidence="6">Heterogeneous nuclear ribonucleoprotein 1</fullName>
    </submittedName>
</protein>
<gene>
    <name evidence="6" type="ORF">CTI12_AA548320</name>
</gene>
<dbReference type="Gene3D" id="1.10.150.20">
    <property type="entry name" value="5' to 3' exonuclease, C-terminal subdomain"/>
    <property type="match status" value="1"/>
</dbReference>
<dbReference type="SMART" id="SM00360">
    <property type="entry name" value="RRM"/>
    <property type="match status" value="1"/>
</dbReference>
<proteinExistence type="predicted"/>
<dbReference type="InterPro" id="IPR012677">
    <property type="entry name" value="Nucleotide-bd_a/b_plait_sf"/>
</dbReference>
<evidence type="ECO:0000256" key="4">
    <source>
        <dbReference type="SAM" id="MobiDB-lite"/>
    </source>
</evidence>
<keyword evidence="2" id="KW-0539">Nucleus</keyword>
<keyword evidence="7" id="KW-1185">Reference proteome</keyword>
<evidence type="ECO:0000259" key="5">
    <source>
        <dbReference type="PROSITE" id="PS50102"/>
    </source>
</evidence>
<dbReference type="AlphaFoldDB" id="A0A2U1KZB2"/>
<dbReference type="InterPro" id="IPR051183">
    <property type="entry name" value="U1_U11-U12_snRNP_70-35kDa"/>
</dbReference>
<keyword evidence="3" id="KW-0694">RNA-binding</keyword>
<dbReference type="EMBL" id="PKPP01012619">
    <property type="protein sequence ID" value="PWA42101.1"/>
    <property type="molecule type" value="Genomic_DNA"/>
</dbReference>
<dbReference type="Pfam" id="PF00076">
    <property type="entry name" value="RRM_1"/>
    <property type="match status" value="1"/>
</dbReference>
<feature type="region of interest" description="Disordered" evidence="4">
    <location>
        <begin position="186"/>
        <end position="241"/>
    </location>
</feature>
<dbReference type="GO" id="GO:0071011">
    <property type="term" value="C:precatalytic spliceosome"/>
    <property type="evidence" value="ECO:0007669"/>
    <property type="project" value="TreeGrafter"/>
</dbReference>
<keyword evidence="6" id="KW-0687">Ribonucleoprotein</keyword>
<dbReference type="PANTHER" id="PTHR13952:SF6">
    <property type="entry name" value="U11_U12 SMALL NUCLEAR RIBONUCLEOPROTEIN 35 KDA PROTEIN"/>
    <property type="match status" value="1"/>
</dbReference>
<evidence type="ECO:0000313" key="7">
    <source>
        <dbReference type="Proteomes" id="UP000245207"/>
    </source>
</evidence>
<organism evidence="6 7">
    <name type="scientific">Artemisia annua</name>
    <name type="common">Sweet wormwood</name>
    <dbReference type="NCBI Taxonomy" id="35608"/>
    <lineage>
        <taxon>Eukaryota</taxon>
        <taxon>Viridiplantae</taxon>
        <taxon>Streptophyta</taxon>
        <taxon>Embryophyta</taxon>
        <taxon>Tracheophyta</taxon>
        <taxon>Spermatophyta</taxon>
        <taxon>Magnoliopsida</taxon>
        <taxon>eudicotyledons</taxon>
        <taxon>Gunneridae</taxon>
        <taxon>Pentapetalae</taxon>
        <taxon>asterids</taxon>
        <taxon>campanulids</taxon>
        <taxon>Asterales</taxon>
        <taxon>Asteraceae</taxon>
        <taxon>Asteroideae</taxon>
        <taxon>Anthemideae</taxon>
        <taxon>Artemisiinae</taxon>
        <taxon>Artemisia</taxon>
    </lineage>
</organism>
<dbReference type="GO" id="GO:0003729">
    <property type="term" value="F:mRNA binding"/>
    <property type="evidence" value="ECO:0007669"/>
    <property type="project" value="TreeGrafter"/>
</dbReference>
<dbReference type="GO" id="GO:0017069">
    <property type="term" value="F:snRNA binding"/>
    <property type="evidence" value="ECO:0007669"/>
    <property type="project" value="TreeGrafter"/>
</dbReference>
<evidence type="ECO:0000256" key="2">
    <source>
        <dbReference type="ARBA" id="ARBA00023242"/>
    </source>
</evidence>
<reference evidence="6 7" key="1">
    <citation type="journal article" date="2018" name="Mol. Plant">
        <title>The genome of Artemisia annua provides insight into the evolution of Asteraceae family and artemisinin biosynthesis.</title>
        <authorList>
            <person name="Shen Q."/>
            <person name="Zhang L."/>
            <person name="Liao Z."/>
            <person name="Wang S."/>
            <person name="Yan T."/>
            <person name="Shi P."/>
            <person name="Liu M."/>
            <person name="Fu X."/>
            <person name="Pan Q."/>
            <person name="Wang Y."/>
            <person name="Lv Z."/>
            <person name="Lu X."/>
            <person name="Zhang F."/>
            <person name="Jiang W."/>
            <person name="Ma Y."/>
            <person name="Chen M."/>
            <person name="Hao X."/>
            <person name="Li L."/>
            <person name="Tang Y."/>
            <person name="Lv G."/>
            <person name="Zhou Y."/>
            <person name="Sun X."/>
            <person name="Brodelius P.E."/>
            <person name="Rose J.K.C."/>
            <person name="Tang K."/>
        </authorList>
    </citation>
    <scope>NUCLEOTIDE SEQUENCE [LARGE SCALE GENOMIC DNA]</scope>
    <source>
        <strain evidence="7">cv. Huhao1</strain>
        <tissue evidence="6">Leaf</tissue>
    </source>
</reference>
<sequence length="241" mass="25732">MGLNPSGFDMFPGSSIIKQASLNGHGVSAGEVQKLKAAGIYTCNELMFYKGSSAFRDITDARVDEIFKVAKKLMLSAGDGKTDDVENEDVEDGVETADVAQIDTVKVSGLPPDVNNNTLLAIFTGCGPHIQFTVVRDSSTGKCRGYAFIRYASQASIEKALSHDGDSFESDDGESHTISVELGKTGMRRVGGGRSGRANRRLVSSGNNPGVAQGRGYGRRSDSGGKFAGRRFAGSYRRRPY</sequence>
<dbReference type="Proteomes" id="UP000245207">
    <property type="component" value="Unassembled WGS sequence"/>
</dbReference>
<dbReference type="PANTHER" id="PTHR13952">
    <property type="entry name" value="U1 SMALL NUCLEAR RIBONUCLEOPROTEIN 70 KD"/>
    <property type="match status" value="1"/>
</dbReference>
<name>A0A2U1KZB2_ARTAN</name>
<evidence type="ECO:0000256" key="1">
    <source>
        <dbReference type="ARBA" id="ARBA00004123"/>
    </source>
</evidence>
<comment type="subcellular location">
    <subcellularLocation>
        <location evidence="1">Nucleus</location>
    </subcellularLocation>
</comment>
<accession>A0A2U1KZB2</accession>
<feature type="domain" description="RRM" evidence="5">
    <location>
        <begin position="103"/>
        <end position="185"/>
    </location>
</feature>
<dbReference type="Gene3D" id="3.30.70.330">
    <property type="match status" value="1"/>
</dbReference>
<dbReference type="SUPFAM" id="SSF54928">
    <property type="entry name" value="RNA-binding domain, RBD"/>
    <property type="match status" value="1"/>
</dbReference>
<evidence type="ECO:0000256" key="3">
    <source>
        <dbReference type="PROSITE-ProRule" id="PRU00176"/>
    </source>
</evidence>
<dbReference type="GO" id="GO:0000398">
    <property type="term" value="P:mRNA splicing, via spliceosome"/>
    <property type="evidence" value="ECO:0007669"/>
    <property type="project" value="TreeGrafter"/>
</dbReference>
<dbReference type="PROSITE" id="PS50102">
    <property type="entry name" value="RRM"/>
    <property type="match status" value="1"/>
</dbReference>
<comment type="caution">
    <text evidence="6">The sequence shown here is derived from an EMBL/GenBank/DDBJ whole genome shotgun (WGS) entry which is preliminary data.</text>
</comment>
<evidence type="ECO:0000313" key="6">
    <source>
        <dbReference type="EMBL" id="PWA42101.1"/>
    </source>
</evidence>